<protein>
    <recommendedName>
        <fullName evidence="3">Peptidase M48 domain-containing protein</fullName>
    </recommendedName>
</protein>
<accession>A0A7Y8BIF3</accession>
<comment type="caution">
    <text evidence="1">The sequence shown here is derived from an EMBL/GenBank/DDBJ whole genome shotgun (WGS) entry which is preliminary data.</text>
</comment>
<organism evidence="1 2">
    <name type="scientific">Pseudomonas gingeri</name>
    <dbReference type="NCBI Taxonomy" id="117681"/>
    <lineage>
        <taxon>Bacteria</taxon>
        <taxon>Pseudomonadati</taxon>
        <taxon>Pseudomonadota</taxon>
        <taxon>Gammaproteobacteria</taxon>
        <taxon>Pseudomonadales</taxon>
        <taxon>Pseudomonadaceae</taxon>
        <taxon>Pseudomonas</taxon>
    </lineage>
</organism>
<dbReference type="AlphaFoldDB" id="A0A7Y8BIF3"/>
<dbReference type="RefSeq" id="WP_177142983.1">
    <property type="nucleotide sequence ID" value="NZ_JACAPU010000001.1"/>
</dbReference>
<dbReference type="EMBL" id="JACAPU010000001">
    <property type="protein sequence ID" value="NWB44865.1"/>
    <property type="molecule type" value="Genomic_DNA"/>
</dbReference>
<gene>
    <name evidence="1" type="ORF">HX829_00030</name>
</gene>
<dbReference type="Proteomes" id="UP000582981">
    <property type="component" value="Unassembled WGS sequence"/>
</dbReference>
<evidence type="ECO:0000313" key="1">
    <source>
        <dbReference type="EMBL" id="NWB44865.1"/>
    </source>
</evidence>
<evidence type="ECO:0008006" key="3">
    <source>
        <dbReference type="Google" id="ProtNLM"/>
    </source>
</evidence>
<evidence type="ECO:0000313" key="2">
    <source>
        <dbReference type="Proteomes" id="UP000582981"/>
    </source>
</evidence>
<proteinExistence type="predicted"/>
<sequence length="448" mass="51889">MAVKKYDRDPIASIYESYFGINTQTHCVKAEIIRPTKDPEGFQRIKEQYEEHLKSHSNREAVAKRLYVSDHHIIHLQAVFPVSDLEDLQEESSFYYPICTVDEIKRIENPVSAEDILLRIRAEDIANHPRVTRTFLKRRELHEGEWSLTGYYRAPDFHRYLRKLTSKNAEICRSIPAGFAPSREPHGYCLKTNFGKLVVVSEPLKHFLYNMYIFMFGGAYGVSRDDTFSAFIIASRTMLLTEAQDFDLDPRSENLPEELQVIANEVVRDQLQFIIGHEYAHALLGHHEASSAVGITPKHLFSTAQMSQTWYTPSQKNEFEADAASILQATYRGDECADVLNGATLYFLQLELYYVVAHYINPQHNRSSTHPDPIDRIWALRKAVREKTGLPQGAFTDEEVQRFIDEMSGGKRWLENEYLPFYIESFEDYGSVYLEESRGTPRVDRFDY</sequence>
<name>A0A7Y8BIF3_9PSED</name>
<reference evidence="1 2" key="1">
    <citation type="submission" date="2020-04" db="EMBL/GenBank/DDBJ databases">
        <title>Molecular characterization of pseudomonads from Agaricus bisporus reveal novel blotch 2 pathogens in Western Europe.</title>
        <authorList>
            <person name="Taparia T."/>
            <person name="Krijger M."/>
            <person name="Haynes E."/>
            <person name="Elpinstone J.G."/>
            <person name="Noble R."/>
            <person name="Van Der Wolf J."/>
        </authorList>
    </citation>
    <scope>NUCLEOTIDE SEQUENCE [LARGE SCALE GENOMIC DNA]</scope>
    <source>
        <strain evidence="1 2">F1001</strain>
    </source>
</reference>